<protein>
    <submittedName>
        <fullName evidence="2">Uncharacterized protein</fullName>
    </submittedName>
</protein>
<dbReference type="AlphaFoldDB" id="A0A4C1TSW9"/>
<sequence length="166" mass="18955">MESDARFPLWTSPMAYVKDQLMMRLVSQSIHLTITIGTYVVYLLRCPSISRALYEYSLIPPTAKRMARISLLVQVRPDALRNEAFGRNSTRVVTMVDQASWYRFKSQMALKSYPTEGAHRLSALSDWVLRQPSSLYLKSSPSRYRNSPDSTCLLGGIYSTERCDDS</sequence>
<keyword evidence="3" id="KW-1185">Reference proteome</keyword>
<keyword evidence="1" id="KW-0472">Membrane</keyword>
<keyword evidence="1" id="KW-1133">Transmembrane helix</keyword>
<dbReference type="EMBL" id="BGZK01006161">
    <property type="protein sequence ID" value="GBP16916.1"/>
    <property type="molecule type" value="Genomic_DNA"/>
</dbReference>
<comment type="caution">
    <text evidence="2">The sequence shown here is derived from an EMBL/GenBank/DDBJ whole genome shotgun (WGS) entry which is preliminary data.</text>
</comment>
<dbReference type="Proteomes" id="UP000299102">
    <property type="component" value="Unassembled WGS sequence"/>
</dbReference>
<accession>A0A4C1TSW9</accession>
<reference evidence="2 3" key="1">
    <citation type="journal article" date="2019" name="Commun. Biol.">
        <title>The bagworm genome reveals a unique fibroin gene that provides high tensile strength.</title>
        <authorList>
            <person name="Kono N."/>
            <person name="Nakamura H."/>
            <person name="Ohtoshi R."/>
            <person name="Tomita M."/>
            <person name="Numata K."/>
            <person name="Arakawa K."/>
        </authorList>
    </citation>
    <scope>NUCLEOTIDE SEQUENCE [LARGE SCALE GENOMIC DNA]</scope>
</reference>
<organism evidence="2 3">
    <name type="scientific">Eumeta variegata</name>
    <name type="common">Bagworm moth</name>
    <name type="synonym">Eumeta japonica</name>
    <dbReference type="NCBI Taxonomy" id="151549"/>
    <lineage>
        <taxon>Eukaryota</taxon>
        <taxon>Metazoa</taxon>
        <taxon>Ecdysozoa</taxon>
        <taxon>Arthropoda</taxon>
        <taxon>Hexapoda</taxon>
        <taxon>Insecta</taxon>
        <taxon>Pterygota</taxon>
        <taxon>Neoptera</taxon>
        <taxon>Endopterygota</taxon>
        <taxon>Lepidoptera</taxon>
        <taxon>Glossata</taxon>
        <taxon>Ditrysia</taxon>
        <taxon>Tineoidea</taxon>
        <taxon>Psychidae</taxon>
        <taxon>Oiketicinae</taxon>
        <taxon>Eumeta</taxon>
    </lineage>
</organism>
<feature type="transmembrane region" description="Helical" evidence="1">
    <location>
        <begin position="21"/>
        <end position="44"/>
    </location>
</feature>
<evidence type="ECO:0000313" key="3">
    <source>
        <dbReference type="Proteomes" id="UP000299102"/>
    </source>
</evidence>
<proteinExistence type="predicted"/>
<gene>
    <name evidence="2" type="ORF">EVAR_101586_1</name>
</gene>
<keyword evidence="1" id="KW-0812">Transmembrane</keyword>
<evidence type="ECO:0000313" key="2">
    <source>
        <dbReference type="EMBL" id="GBP16916.1"/>
    </source>
</evidence>
<name>A0A4C1TSW9_EUMVA</name>
<evidence type="ECO:0000256" key="1">
    <source>
        <dbReference type="SAM" id="Phobius"/>
    </source>
</evidence>